<evidence type="ECO:0000313" key="1">
    <source>
        <dbReference type="EMBL" id="RXK37649.1"/>
    </source>
</evidence>
<dbReference type="InParanoid" id="A0A4Q1BIZ4"/>
<proteinExistence type="predicted"/>
<comment type="caution">
    <text evidence="1">The sequence shown here is derived from an EMBL/GenBank/DDBJ whole genome shotgun (WGS) entry which is preliminary data.</text>
</comment>
<gene>
    <name evidence="1" type="ORF">M231_05061</name>
</gene>
<sequence length="124" mass="13483">MFSNLNLGADSDSAVGLALCDVFVAVGFDFSNLLLCTYDTASSSSDLDPDVVTERDVMTAKVCPDSLVAKHRGAEEENLLMLVHLADLKEASKHMQPLSPTTKPLSDATGAYQMKDFRPNFRLQ</sequence>
<dbReference type="EMBL" id="SDIL01000063">
    <property type="protein sequence ID" value="RXK37649.1"/>
    <property type="molecule type" value="Genomic_DNA"/>
</dbReference>
<keyword evidence="2" id="KW-1185">Reference proteome</keyword>
<dbReference type="AlphaFoldDB" id="A0A4Q1BIZ4"/>
<reference evidence="1 2" key="1">
    <citation type="submission" date="2016-06" db="EMBL/GenBank/DDBJ databases">
        <title>Evolution of pathogenesis and genome organization in the Tremellales.</title>
        <authorList>
            <person name="Cuomo C."/>
            <person name="Litvintseva A."/>
            <person name="Heitman J."/>
            <person name="Chen Y."/>
            <person name="Sun S."/>
            <person name="Springer D."/>
            <person name="Dromer F."/>
            <person name="Young S."/>
            <person name="Zeng Q."/>
            <person name="Chapman S."/>
            <person name="Gujja S."/>
            <person name="Saif S."/>
            <person name="Birren B."/>
        </authorList>
    </citation>
    <scope>NUCLEOTIDE SEQUENCE [LARGE SCALE GENOMIC DNA]</scope>
    <source>
        <strain evidence="1 2">ATCC 28783</strain>
    </source>
</reference>
<name>A0A4Q1BIZ4_TREME</name>
<organism evidence="1 2">
    <name type="scientific">Tremella mesenterica</name>
    <name type="common">Jelly fungus</name>
    <dbReference type="NCBI Taxonomy" id="5217"/>
    <lineage>
        <taxon>Eukaryota</taxon>
        <taxon>Fungi</taxon>
        <taxon>Dikarya</taxon>
        <taxon>Basidiomycota</taxon>
        <taxon>Agaricomycotina</taxon>
        <taxon>Tremellomycetes</taxon>
        <taxon>Tremellales</taxon>
        <taxon>Tremellaceae</taxon>
        <taxon>Tremella</taxon>
    </lineage>
</organism>
<accession>A0A4Q1BIZ4</accession>
<protein>
    <submittedName>
        <fullName evidence="1">Uncharacterized protein</fullName>
    </submittedName>
</protein>
<evidence type="ECO:0000313" key="2">
    <source>
        <dbReference type="Proteomes" id="UP000289152"/>
    </source>
</evidence>
<dbReference type="Proteomes" id="UP000289152">
    <property type="component" value="Unassembled WGS sequence"/>
</dbReference>